<dbReference type="RefSeq" id="WP_265559975.1">
    <property type="nucleotide sequence ID" value="NZ_CP092471.1"/>
</dbReference>
<proteinExistence type="predicted"/>
<gene>
    <name evidence="4" type="ORF">L1F33_03565</name>
</gene>
<dbReference type="SUPFAM" id="SSF46565">
    <property type="entry name" value="Chaperone J-domain"/>
    <property type="match status" value="1"/>
</dbReference>
<dbReference type="CDD" id="cd10747">
    <property type="entry name" value="DnaJ_C"/>
    <property type="match status" value="1"/>
</dbReference>
<evidence type="ECO:0000313" key="4">
    <source>
        <dbReference type="EMBL" id="UVI40047.1"/>
    </source>
</evidence>
<dbReference type="CDD" id="cd06257">
    <property type="entry name" value="DnaJ"/>
    <property type="match status" value="1"/>
</dbReference>
<dbReference type="InterPro" id="IPR001623">
    <property type="entry name" value="DnaJ_domain"/>
</dbReference>
<evidence type="ECO:0000256" key="2">
    <source>
        <dbReference type="SAM" id="MobiDB-lite"/>
    </source>
</evidence>
<dbReference type="SUPFAM" id="SSF49493">
    <property type="entry name" value="HSP40/DnaJ peptide-binding domain"/>
    <property type="match status" value="2"/>
</dbReference>
<evidence type="ECO:0000313" key="5">
    <source>
        <dbReference type="Proteomes" id="UP001065265"/>
    </source>
</evidence>
<dbReference type="PANTHER" id="PTHR43096">
    <property type="entry name" value="DNAJ HOMOLOG 1, MITOCHONDRIAL-RELATED"/>
    <property type="match status" value="1"/>
</dbReference>
<dbReference type="InterPro" id="IPR008971">
    <property type="entry name" value="HSP40/DnaJ_pept-bd"/>
</dbReference>
<organism evidence="4 5">
    <name type="scientific">Qipengyuania spongiae</name>
    <dbReference type="NCBI Taxonomy" id="2909673"/>
    <lineage>
        <taxon>Bacteria</taxon>
        <taxon>Pseudomonadati</taxon>
        <taxon>Pseudomonadota</taxon>
        <taxon>Alphaproteobacteria</taxon>
        <taxon>Sphingomonadales</taxon>
        <taxon>Erythrobacteraceae</taxon>
        <taxon>Qipengyuania</taxon>
    </lineage>
</organism>
<evidence type="ECO:0000256" key="1">
    <source>
        <dbReference type="ARBA" id="ARBA00023186"/>
    </source>
</evidence>
<dbReference type="SMART" id="SM00271">
    <property type="entry name" value="DnaJ"/>
    <property type="match status" value="1"/>
</dbReference>
<evidence type="ECO:0000259" key="3">
    <source>
        <dbReference type="PROSITE" id="PS50076"/>
    </source>
</evidence>
<dbReference type="PROSITE" id="PS00636">
    <property type="entry name" value="DNAJ_1"/>
    <property type="match status" value="1"/>
</dbReference>
<dbReference type="PRINTS" id="PR00625">
    <property type="entry name" value="JDOMAIN"/>
</dbReference>
<dbReference type="Pfam" id="PF01556">
    <property type="entry name" value="DnaJ_C"/>
    <property type="match status" value="1"/>
</dbReference>
<sequence length="329" mass="34531">MADPYSTLGVSRTASEKDIKSAYRKLAKELHPDRNKDKPDAAERFSQVTSAYDLLSDKNKRAQFDRGEIDAEGNPANPFAGMGGGMGGGGYAGGRGGGGPRNFRPEDFQGFGGGGGGEEVDLGDLFEGLFGGGGGGRARQPGGSPFGGRRQAQPPPRKGADIAYRLRVSFVDAATRKDQRITLSDGKTIDLKLPAGVESGTQMRLKGKGEAGPAGAGDGIVTIEIDSHRLYTREGDDVRFDLPITLDEAVNGGKVRVPTVDGAVMMTILPGTDGGSTLRLKGKGFSKKNGERGDQLVTLQIQLPGDLADLAARLEGWKDESDPRAKLGV</sequence>
<dbReference type="InterPro" id="IPR036869">
    <property type="entry name" value="J_dom_sf"/>
</dbReference>
<keyword evidence="5" id="KW-1185">Reference proteome</keyword>
<protein>
    <submittedName>
        <fullName evidence="4">DnaJ domain-containing protein</fullName>
    </submittedName>
</protein>
<dbReference type="InterPro" id="IPR002939">
    <property type="entry name" value="DnaJ_C"/>
</dbReference>
<dbReference type="InterPro" id="IPR018253">
    <property type="entry name" value="DnaJ_domain_CS"/>
</dbReference>
<name>A0ABY5SZT3_9SPHN</name>
<dbReference type="Pfam" id="PF00226">
    <property type="entry name" value="DnaJ"/>
    <property type="match status" value="1"/>
</dbReference>
<keyword evidence="1" id="KW-0143">Chaperone</keyword>
<dbReference type="PANTHER" id="PTHR43096:SF52">
    <property type="entry name" value="DNAJ HOMOLOG 1, MITOCHONDRIAL-RELATED"/>
    <property type="match status" value="1"/>
</dbReference>
<dbReference type="EMBL" id="CP092471">
    <property type="protein sequence ID" value="UVI40047.1"/>
    <property type="molecule type" value="Genomic_DNA"/>
</dbReference>
<feature type="domain" description="J" evidence="3">
    <location>
        <begin position="3"/>
        <end position="68"/>
    </location>
</feature>
<feature type="region of interest" description="Disordered" evidence="2">
    <location>
        <begin position="129"/>
        <end position="159"/>
    </location>
</feature>
<reference evidence="4" key="1">
    <citation type="submission" date="2022-02" db="EMBL/GenBank/DDBJ databases">
        <title>Qipengyuania spongiae sp. nov., isolated from marine sponge.</title>
        <authorList>
            <person name="Li Z."/>
            <person name="Zhang M."/>
        </authorList>
    </citation>
    <scope>NUCLEOTIDE SEQUENCE</scope>
    <source>
        <strain evidence="4">PHS-Z21</strain>
    </source>
</reference>
<dbReference type="Gene3D" id="1.10.287.110">
    <property type="entry name" value="DnaJ domain"/>
    <property type="match status" value="1"/>
</dbReference>
<accession>A0ABY5SZT3</accession>
<dbReference type="PROSITE" id="PS50076">
    <property type="entry name" value="DNAJ_2"/>
    <property type="match status" value="1"/>
</dbReference>
<dbReference type="Proteomes" id="UP001065265">
    <property type="component" value="Chromosome"/>
</dbReference>
<dbReference type="Gene3D" id="2.60.260.20">
    <property type="entry name" value="Urease metallochaperone UreE, N-terminal domain"/>
    <property type="match status" value="2"/>
</dbReference>